<dbReference type="Proteomes" id="UP001172159">
    <property type="component" value="Unassembled WGS sequence"/>
</dbReference>
<organism evidence="1 2">
    <name type="scientific">Apiosordaria backusii</name>
    <dbReference type="NCBI Taxonomy" id="314023"/>
    <lineage>
        <taxon>Eukaryota</taxon>
        <taxon>Fungi</taxon>
        <taxon>Dikarya</taxon>
        <taxon>Ascomycota</taxon>
        <taxon>Pezizomycotina</taxon>
        <taxon>Sordariomycetes</taxon>
        <taxon>Sordariomycetidae</taxon>
        <taxon>Sordariales</taxon>
        <taxon>Lasiosphaeriaceae</taxon>
        <taxon>Apiosordaria</taxon>
    </lineage>
</organism>
<sequence length="79" mass="8991">MARHERQGEQQKKKVNVINHLISPDDVASKYNIIINTERPTEFCSWFETVEAKAVATQGFTTLNKLSSQTREKGKKNGN</sequence>
<dbReference type="AlphaFoldDB" id="A0AA40EM24"/>
<gene>
    <name evidence="1" type="ORF">B0T21DRAFT_408715</name>
</gene>
<keyword evidence="2" id="KW-1185">Reference proteome</keyword>
<evidence type="ECO:0000313" key="1">
    <source>
        <dbReference type="EMBL" id="KAK0741862.1"/>
    </source>
</evidence>
<proteinExistence type="predicted"/>
<reference evidence="1" key="1">
    <citation type="submission" date="2023-06" db="EMBL/GenBank/DDBJ databases">
        <title>Genome-scale phylogeny and comparative genomics of the fungal order Sordariales.</title>
        <authorList>
            <consortium name="Lawrence Berkeley National Laboratory"/>
            <person name="Hensen N."/>
            <person name="Bonometti L."/>
            <person name="Westerberg I."/>
            <person name="Brannstrom I.O."/>
            <person name="Guillou S."/>
            <person name="Cros-Aarteil S."/>
            <person name="Calhoun S."/>
            <person name="Haridas S."/>
            <person name="Kuo A."/>
            <person name="Mondo S."/>
            <person name="Pangilinan J."/>
            <person name="Riley R."/>
            <person name="Labutti K."/>
            <person name="Andreopoulos B."/>
            <person name="Lipzen A."/>
            <person name="Chen C."/>
            <person name="Yanf M."/>
            <person name="Daum C."/>
            <person name="Ng V."/>
            <person name="Clum A."/>
            <person name="Steindorff A."/>
            <person name="Ohm R."/>
            <person name="Martin F."/>
            <person name="Silar P."/>
            <person name="Natvig D."/>
            <person name="Lalanne C."/>
            <person name="Gautier V."/>
            <person name="Ament-Velasquez S.L."/>
            <person name="Kruys A."/>
            <person name="Hutchinson M.I."/>
            <person name="Powell A.J."/>
            <person name="Barry K."/>
            <person name="Miller A.N."/>
            <person name="Grigoriev I.V."/>
            <person name="Debuchy R."/>
            <person name="Gladieux P."/>
            <person name="Thoren M.H."/>
            <person name="Johannesson H."/>
        </authorList>
    </citation>
    <scope>NUCLEOTIDE SEQUENCE</scope>
    <source>
        <strain evidence="1">CBS 540.89</strain>
    </source>
</reference>
<protein>
    <submittedName>
        <fullName evidence="1">Uncharacterized protein</fullName>
    </submittedName>
</protein>
<name>A0AA40EM24_9PEZI</name>
<evidence type="ECO:0000313" key="2">
    <source>
        <dbReference type="Proteomes" id="UP001172159"/>
    </source>
</evidence>
<comment type="caution">
    <text evidence="1">The sequence shown here is derived from an EMBL/GenBank/DDBJ whole genome shotgun (WGS) entry which is preliminary data.</text>
</comment>
<accession>A0AA40EM24</accession>
<dbReference type="EMBL" id="JAUKTV010000003">
    <property type="protein sequence ID" value="KAK0741862.1"/>
    <property type="molecule type" value="Genomic_DNA"/>
</dbReference>